<reference evidence="5 6" key="1">
    <citation type="submission" date="2019-03" db="EMBL/GenBank/DDBJ databases">
        <title>Genomic Encyclopedia of Type Strains, Phase IV (KMG-IV): sequencing the most valuable type-strain genomes for metagenomic binning, comparative biology and taxonomic classification.</title>
        <authorList>
            <person name="Goeker M."/>
        </authorList>
    </citation>
    <scope>NUCLEOTIDE SEQUENCE [LARGE SCALE GENOMIC DNA]</scope>
    <source>
        <strain evidence="5 6">DSM 21667</strain>
    </source>
</reference>
<dbReference type="PROSITE" id="PS00211">
    <property type="entry name" value="ABC_TRANSPORTER_1"/>
    <property type="match status" value="1"/>
</dbReference>
<organism evidence="5 6">
    <name type="scientific">Tahibacter aquaticus</name>
    <dbReference type="NCBI Taxonomy" id="520092"/>
    <lineage>
        <taxon>Bacteria</taxon>
        <taxon>Pseudomonadati</taxon>
        <taxon>Pseudomonadota</taxon>
        <taxon>Gammaproteobacteria</taxon>
        <taxon>Lysobacterales</taxon>
        <taxon>Rhodanobacteraceae</taxon>
        <taxon>Tahibacter</taxon>
    </lineage>
</organism>
<dbReference type="PANTHER" id="PTHR42711:SF17">
    <property type="entry name" value="ABC TRANSPORTER ATP-BINDING PROTEIN"/>
    <property type="match status" value="1"/>
</dbReference>
<accession>A0A4R6YYI0</accession>
<keyword evidence="6" id="KW-1185">Reference proteome</keyword>
<dbReference type="Gene3D" id="3.40.50.300">
    <property type="entry name" value="P-loop containing nucleotide triphosphate hydrolases"/>
    <property type="match status" value="1"/>
</dbReference>
<keyword evidence="3 5" id="KW-0067">ATP-binding</keyword>
<dbReference type="RefSeq" id="WP_133818806.1">
    <property type="nucleotide sequence ID" value="NZ_SNZH01000006.1"/>
</dbReference>
<feature type="domain" description="ABC transporter" evidence="4">
    <location>
        <begin position="7"/>
        <end position="230"/>
    </location>
</feature>
<dbReference type="SMART" id="SM00382">
    <property type="entry name" value="AAA"/>
    <property type="match status" value="1"/>
</dbReference>
<comment type="caution">
    <text evidence="5">The sequence shown here is derived from an EMBL/GenBank/DDBJ whole genome shotgun (WGS) entry which is preliminary data.</text>
</comment>
<dbReference type="Proteomes" id="UP000295293">
    <property type="component" value="Unassembled WGS sequence"/>
</dbReference>
<keyword evidence="1" id="KW-0813">Transport</keyword>
<dbReference type="InterPro" id="IPR050763">
    <property type="entry name" value="ABC_transporter_ATP-binding"/>
</dbReference>
<evidence type="ECO:0000259" key="4">
    <source>
        <dbReference type="PROSITE" id="PS50893"/>
    </source>
</evidence>
<evidence type="ECO:0000256" key="1">
    <source>
        <dbReference type="ARBA" id="ARBA00022448"/>
    </source>
</evidence>
<dbReference type="SUPFAM" id="SSF52540">
    <property type="entry name" value="P-loop containing nucleoside triphosphate hydrolases"/>
    <property type="match status" value="1"/>
</dbReference>
<dbReference type="Pfam" id="PF00005">
    <property type="entry name" value="ABC_tran"/>
    <property type="match status" value="1"/>
</dbReference>
<dbReference type="InterPro" id="IPR003593">
    <property type="entry name" value="AAA+_ATPase"/>
</dbReference>
<dbReference type="AlphaFoldDB" id="A0A4R6YYI0"/>
<gene>
    <name evidence="5" type="ORF">DFR29_106214</name>
</gene>
<dbReference type="PANTHER" id="PTHR42711">
    <property type="entry name" value="ABC TRANSPORTER ATP-BINDING PROTEIN"/>
    <property type="match status" value="1"/>
</dbReference>
<dbReference type="PROSITE" id="PS50893">
    <property type="entry name" value="ABC_TRANSPORTER_2"/>
    <property type="match status" value="1"/>
</dbReference>
<dbReference type="InterPro" id="IPR003439">
    <property type="entry name" value="ABC_transporter-like_ATP-bd"/>
</dbReference>
<keyword evidence="2" id="KW-0547">Nucleotide-binding</keyword>
<evidence type="ECO:0000313" key="5">
    <source>
        <dbReference type="EMBL" id="TDR44067.1"/>
    </source>
</evidence>
<dbReference type="OrthoDB" id="9775490at2"/>
<evidence type="ECO:0000256" key="2">
    <source>
        <dbReference type="ARBA" id="ARBA00022741"/>
    </source>
</evidence>
<evidence type="ECO:0000256" key="3">
    <source>
        <dbReference type="ARBA" id="ARBA00022840"/>
    </source>
</evidence>
<dbReference type="InterPro" id="IPR027417">
    <property type="entry name" value="P-loop_NTPase"/>
</dbReference>
<evidence type="ECO:0000313" key="6">
    <source>
        <dbReference type="Proteomes" id="UP000295293"/>
    </source>
</evidence>
<protein>
    <submittedName>
        <fullName evidence="5">ABC-2 type transport system ATP-binding protein</fullName>
    </submittedName>
</protein>
<dbReference type="EMBL" id="SNZH01000006">
    <property type="protein sequence ID" value="TDR44067.1"/>
    <property type="molecule type" value="Genomic_DNA"/>
</dbReference>
<dbReference type="GO" id="GO:0005524">
    <property type="term" value="F:ATP binding"/>
    <property type="evidence" value="ECO:0007669"/>
    <property type="project" value="UniProtKB-KW"/>
</dbReference>
<dbReference type="CDD" id="cd03230">
    <property type="entry name" value="ABC_DR_subfamily_A"/>
    <property type="match status" value="1"/>
</dbReference>
<dbReference type="InterPro" id="IPR017871">
    <property type="entry name" value="ABC_transporter-like_CS"/>
</dbReference>
<dbReference type="GO" id="GO:0016887">
    <property type="term" value="F:ATP hydrolysis activity"/>
    <property type="evidence" value="ECO:0007669"/>
    <property type="project" value="InterPro"/>
</dbReference>
<sequence length="296" mass="31739">MNAASVAQLVAVSKRRGKVQALDGVDMALQRGEVYALLGPNGAGKTTAISLLLGLLQPDAGEAFLFGQPPQSLAARRRIGVMLQSAGLPDALSVAELIAQVRSYYPQPRSLADVSMLAGIESLLPSRYARLSGGQQRRVQFALALCGRPELLFLDEPTVGMDTASREQFWKTIRELVGEGCAVVLTTHYLEEAEALADRVGVLANGRLAFEGSIEAIRARVSQRQIRCISSLTAQQVQNFPQVNSVSRDGEWLSVLTPQPEPVLRQLLAADSGLRELEVRRAGLAEALNSITGVAA</sequence>
<name>A0A4R6YYI0_9GAMM</name>
<proteinExistence type="predicted"/>